<dbReference type="InterPro" id="IPR055316">
    <property type="entry name" value="RSP9"/>
</dbReference>
<evidence type="ECO:0000256" key="7">
    <source>
        <dbReference type="ARBA" id="ARBA00023273"/>
    </source>
</evidence>
<evidence type="ECO:0000256" key="4">
    <source>
        <dbReference type="ARBA" id="ARBA00022846"/>
    </source>
</evidence>
<dbReference type="GO" id="GO:0060294">
    <property type="term" value="P:cilium movement involved in cell motility"/>
    <property type="evidence" value="ECO:0007669"/>
    <property type="project" value="TreeGrafter"/>
</dbReference>
<comment type="similarity">
    <text evidence="9">Belongs to the flagellar radial spoke RSP9 family.</text>
</comment>
<evidence type="ECO:0000313" key="12">
    <source>
        <dbReference type="EMBL" id="KAG5176104.1"/>
    </source>
</evidence>
<proteinExistence type="inferred from homology"/>
<feature type="region of interest" description="Disordered" evidence="11">
    <location>
        <begin position="104"/>
        <end position="136"/>
    </location>
</feature>
<evidence type="ECO:0000256" key="9">
    <source>
        <dbReference type="ARBA" id="ARBA00038319"/>
    </source>
</evidence>
<evidence type="ECO:0000256" key="10">
    <source>
        <dbReference type="ARBA" id="ARBA00041080"/>
    </source>
</evidence>
<keyword evidence="2" id="KW-0963">Cytoplasm</keyword>
<keyword evidence="13" id="KW-1185">Reference proteome</keyword>
<evidence type="ECO:0000256" key="11">
    <source>
        <dbReference type="SAM" id="MobiDB-lite"/>
    </source>
</evidence>
<dbReference type="GO" id="GO:0035082">
    <property type="term" value="P:axoneme assembly"/>
    <property type="evidence" value="ECO:0007669"/>
    <property type="project" value="InterPro"/>
</dbReference>
<evidence type="ECO:0000256" key="8">
    <source>
        <dbReference type="ARBA" id="ARBA00037822"/>
    </source>
</evidence>
<organism evidence="12 13">
    <name type="scientific">Tribonema minus</name>
    <dbReference type="NCBI Taxonomy" id="303371"/>
    <lineage>
        <taxon>Eukaryota</taxon>
        <taxon>Sar</taxon>
        <taxon>Stramenopiles</taxon>
        <taxon>Ochrophyta</taxon>
        <taxon>PX clade</taxon>
        <taxon>Xanthophyceae</taxon>
        <taxon>Tribonematales</taxon>
        <taxon>Tribonemataceae</taxon>
        <taxon>Tribonema</taxon>
    </lineage>
</organism>
<evidence type="ECO:0000256" key="3">
    <source>
        <dbReference type="ARBA" id="ARBA00022794"/>
    </source>
</evidence>
<name>A0A835YS21_9STRA</name>
<feature type="compositionally biased region" description="Acidic residues" evidence="11">
    <location>
        <begin position="120"/>
        <end position="131"/>
    </location>
</feature>
<keyword evidence="6" id="KW-0206">Cytoskeleton</keyword>
<reference evidence="12" key="1">
    <citation type="submission" date="2021-02" db="EMBL/GenBank/DDBJ databases">
        <title>First Annotated Genome of the Yellow-green Alga Tribonema minus.</title>
        <authorList>
            <person name="Mahan K.M."/>
        </authorList>
    </citation>
    <scope>NUCLEOTIDE SEQUENCE</scope>
    <source>
        <strain evidence="12">UTEX B ZZ1240</strain>
    </source>
</reference>
<gene>
    <name evidence="12" type="ORF">JKP88DRAFT_336273</name>
</gene>
<dbReference type="Proteomes" id="UP000664859">
    <property type="component" value="Unassembled WGS sequence"/>
</dbReference>
<evidence type="ECO:0000256" key="2">
    <source>
        <dbReference type="ARBA" id="ARBA00022490"/>
    </source>
</evidence>
<keyword evidence="5" id="KW-0969">Cilium</keyword>
<comment type="subcellular location">
    <subcellularLocation>
        <location evidence="8">Cell projection</location>
        <location evidence="8">Kinocilium</location>
    </subcellularLocation>
    <subcellularLocation>
        <location evidence="1">Cytoplasm</location>
        <location evidence="1">Cytoskeleton</location>
        <location evidence="1">Flagellum axoneme</location>
    </subcellularLocation>
</comment>
<dbReference type="GO" id="GO:0005930">
    <property type="term" value="C:axoneme"/>
    <property type="evidence" value="ECO:0007669"/>
    <property type="project" value="TreeGrafter"/>
</dbReference>
<dbReference type="OrthoDB" id="10258956at2759"/>
<dbReference type="PANTHER" id="PTHR22069">
    <property type="entry name" value="MITOCHONDRIAL RIBOSOMAL PROTEIN S18"/>
    <property type="match status" value="1"/>
</dbReference>
<dbReference type="PANTHER" id="PTHR22069:SF0">
    <property type="entry name" value="RADIAL SPOKE HEAD PROTEIN 9 HOMOLOG"/>
    <property type="match status" value="1"/>
</dbReference>
<sequence>MVDIMKHMEFLGPNGYSLSQGERAGLQVSMVQRQQEESLAMPLKFWGKLLADEADYLICYSLRAPELEEGIFPMRQYYYATSNDTLLRQMPTLSAEQKSLAAAVPKGQRFKGDPSLPLDAEPEEEEADDSEEPKAAPERFRELHRLAYTVAQIDHDVAVTPKGAMLMEASRRVVPNRYFEGLSYEAAGNIRNYFHCRGPETPAAAAALTRKGLVSDADFLDPLAGDRPQGVWSLTRDTTNTMACLRSLAWPGYFFFTQIGSGEHGGVYFGTGLPNTDLAFML</sequence>
<evidence type="ECO:0000256" key="6">
    <source>
        <dbReference type="ARBA" id="ARBA00023212"/>
    </source>
</evidence>
<dbReference type="AlphaFoldDB" id="A0A835YS21"/>
<dbReference type="EMBL" id="JAFCMP010000540">
    <property type="protein sequence ID" value="KAG5176104.1"/>
    <property type="molecule type" value="Genomic_DNA"/>
</dbReference>
<comment type="caution">
    <text evidence="12">The sequence shown here is derived from an EMBL/GenBank/DDBJ whole genome shotgun (WGS) entry which is preliminary data.</text>
</comment>
<evidence type="ECO:0000256" key="5">
    <source>
        <dbReference type="ARBA" id="ARBA00023069"/>
    </source>
</evidence>
<keyword evidence="4" id="KW-0282">Flagellum</keyword>
<evidence type="ECO:0000313" key="13">
    <source>
        <dbReference type="Proteomes" id="UP000664859"/>
    </source>
</evidence>
<protein>
    <recommendedName>
        <fullName evidence="10">Radial spoke head protein 9 homolog</fullName>
    </recommendedName>
</protein>
<keyword evidence="3" id="KW-0970">Cilium biogenesis/degradation</keyword>
<evidence type="ECO:0000256" key="1">
    <source>
        <dbReference type="ARBA" id="ARBA00004611"/>
    </source>
</evidence>
<accession>A0A835YS21</accession>
<keyword evidence="7" id="KW-0966">Cell projection</keyword>
<dbReference type="GO" id="GO:0044458">
    <property type="term" value="P:motile cilium assembly"/>
    <property type="evidence" value="ECO:0007669"/>
    <property type="project" value="TreeGrafter"/>
</dbReference>